<dbReference type="EMBL" id="CP063362">
    <property type="protein sequence ID" value="QRG05545.1"/>
    <property type="molecule type" value="Genomic_DNA"/>
</dbReference>
<dbReference type="PANTHER" id="PTHR30386">
    <property type="entry name" value="MEMBRANE FUSION SUBUNIT OF EMRAB-TOLC MULTIDRUG EFFLUX PUMP"/>
    <property type="match status" value="1"/>
</dbReference>
<keyword evidence="4 9" id="KW-1003">Cell membrane</keyword>
<dbReference type="GO" id="GO:0005886">
    <property type="term" value="C:plasma membrane"/>
    <property type="evidence" value="ECO:0007669"/>
    <property type="project" value="UniProtKB-SubCell"/>
</dbReference>
<evidence type="ECO:0000313" key="14">
    <source>
        <dbReference type="Proteomes" id="UP000596427"/>
    </source>
</evidence>
<evidence type="ECO:0000256" key="8">
    <source>
        <dbReference type="ARBA" id="ARBA00023136"/>
    </source>
</evidence>
<reference evidence="13 14" key="1">
    <citation type="submission" date="2020-10" db="EMBL/GenBank/DDBJ databases">
        <title>Degradation of 1,4-Dioxane by Xanthobacter sp. YN2, via a Novel Group-2 Soluble Di-Iron Monooxygenase.</title>
        <authorList>
            <person name="Ma F."/>
            <person name="Wang Y."/>
            <person name="Yang J."/>
            <person name="Guo H."/>
            <person name="Su D."/>
            <person name="Yu L."/>
        </authorList>
    </citation>
    <scope>NUCLEOTIDE SEQUENCE [LARGE SCALE GENOMIC DNA]</scope>
    <source>
        <strain evidence="13 14">YN2</strain>
    </source>
</reference>
<evidence type="ECO:0000256" key="3">
    <source>
        <dbReference type="ARBA" id="ARBA00022448"/>
    </source>
</evidence>
<dbReference type="InterPro" id="IPR010129">
    <property type="entry name" value="T1SS_HlyD"/>
</dbReference>
<name>A0A974SHC2_9HYPH</name>
<dbReference type="KEGG" id="xdi:EZH22_21130"/>
<keyword evidence="14" id="KW-1185">Reference proteome</keyword>
<dbReference type="PRINTS" id="PR01490">
    <property type="entry name" value="RTXTOXIND"/>
</dbReference>
<keyword evidence="7" id="KW-1133">Transmembrane helix</keyword>
<evidence type="ECO:0000256" key="6">
    <source>
        <dbReference type="ARBA" id="ARBA00022692"/>
    </source>
</evidence>
<dbReference type="InterPro" id="IPR058982">
    <property type="entry name" value="Beta-barrel_AprE"/>
</dbReference>
<keyword evidence="5 9" id="KW-0997">Cell inner membrane</keyword>
<evidence type="ECO:0000256" key="7">
    <source>
        <dbReference type="ARBA" id="ARBA00022989"/>
    </source>
</evidence>
<accession>A0A974SHC2</accession>
<dbReference type="RefSeq" id="WP_203192411.1">
    <property type="nucleotide sequence ID" value="NZ_CP063362.1"/>
</dbReference>
<evidence type="ECO:0000256" key="4">
    <source>
        <dbReference type="ARBA" id="ARBA00022475"/>
    </source>
</evidence>
<sequence length="432" mass="46886">MSRINPHQDIRRAGLAGLCTLAVLLGTAGVWATTVPLAGAVIAPGQVVVESSVRRVQHPAGGVVAEIHATDGSLVKAGDILLRLDETTARASLAMVDNQLNQLRVRKARLEAERDGRDTLDLPAELVATDDPSVASIVAGETTLFRSRRSALEGQMSQLRERMAQTREEIRGLEAQISSKQEQMRIIKLELEGVRKLYQANLVALSRLTSLEREGARLSGEGGQLTAEVARARGRIAETELQILQLGQDLRREVATDSRDTQAKIADLVERRIAAVDQLQRLDVRAPASGFVHESTAHTVGGVIAAGEQIMLIVPEHDGFVVEARIEPQMIDRLKAGQDVTLRFSAFDSATTPEVEGVVQRVAADLSHAPQGGQSFYLVRIALKESERARLGGKALVPGMPVEAFIRTGSRTALAYLVKPVEDQLMRAFRHD</sequence>
<organism evidence="13 14">
    <name type="scientific">Xanthobacter dioxanivorans</name>
    <dbReference type="NCBI Taxonomy" id="2528964"/>
    <lineage>
        <taxon>Bacteria</taxon>
        <taxon>Pseudomonadati</taxon>
        <taxon>Pseudomonadota</taxon>
        <taxon>Alphaproteobacteria</taxon>
        <taxon>Hyphomicrobiales</taxon>
        <taxon>Xanthobacteraceae</taxon>
        <taxon>Xanthobacter</taxon>
    </lineage>
</organism>
<keyword evidence="6" id="KW-0812">Transmembrane</keyword>
<protein>
    <recommendedName>
        <fullName evidence="9">Membrane fusion protein (MFP) family protein</fullName>
    </recommendedName>
</protein>
<evidence type="ECO:0000259" key="11">
    <source>
        <dbReference type="Pfam" id="PF25994"/>
    </source>
</evidence>
<dbReference type="NCBIfam" id="TIGR01843">
    <property type="entry name" value="type_I_hlyD"/>
    <property type="match status" value="1"/>
</dbReference>
<keyword evidence="8" id="KW-0472">Membrane</keyword>
<dbReference type="Gene3D" id="1.10.287.1490">
    <property type="match status" value="1"/>
</dbReference>
<keyword evidence="3 9" id="KW-0813">Transport</keyword>
<evidence type="ECO:0000256" key="10">
    <source>
        <dbReference type="SAM" id="Coils"/>
    </source>
</evidence>
<dbReference type="InterPro" id="IPR050739">
    <property type="entry name" value="MFP"/>
</dbReference>
<dbReference type="AlphaFoldDB" id="A0A974SHC2"/>
<evidence type="ECO:0000259" key="12">
    <source>
        <dbReference type="Pfam" id="PF26002"/>
    </source>
</evidence>
<evidence type="ECO:0000313" key="13">
    <source>
        <dbReference type="EMBL" id="QRG05545.1"/>
    </source>
</evidence>
<feature type="domain" description="AprE-like beta-barrel" evidence="12">
    <location>
        <begin position="321"/>
        <end position="409"/>
    </location>
</feature>
<gene>
    <name evidence="13" type="ORF">EZH22_21130</name>
</gene>
<dbReference type="Proteomes" id="UP000596427">
    <property type="component" value="Chromosome"/>
</dbReference>
<evidence type="ECO:0000256" key="5">
    <source>
        <dbReference type="ARBA" id="ARBA00022519"/>
    </source>
</evidence>
<comment type="similarity">
    <text evidence="2 9">Belongs to the membrane fusion protein (MFP) (TC 8.A.1) family.</text>
</comment>
<proteinExistence type="inferred from homology"/>
<dbReference type="InterPro" id="IPR058781">
    <property type="entry name" value="HH_AprE-like"/>
</dbReference>
<dbReference type="Pfam" id="PF25994">
    <property type="entry name" value="HH_AprE"/>
    <property type="match status" value="1"/>
</dbReference>
<dbReference type="Gene3D" id="2.40.30.170">
    <property type="match status" value="1"/>
</dbReference>
<dbReference type="GO" id="GO:0015031">
    <property type="term" value="P:protein transport"/>
    <property type="evidence" value="ECO:0007669"/>
    <property type="project" value="InterPro"/>
</dbReference>
<dbReference type="SUPFAM" id="SSF111369">
    <property type="entry name" value="HlyD-like secretion proteins"/>
    <property type="match status" value="1"/>
</dbReference>
<feature type="domain" description="AprE-like long alpha-helical hairpin" evidence="11">
    <location>
        <begin position="89"/>
        <end position="278"/>
    </location>
</feature>
<dbReference type="Gene3D" id="2.40.50.100">
    <property type="match status" value="1"/>
</dbReference>
<feature type="coiled-coil region" evidence="10">
    <location>
        <begin position="149"/>
        <end position="190"/>
    </location>
</feature>
<evidence type="ECO:0000256" key="2">
    <source>
        <dbReference type="ARBA" id="ARBA00009477"/>
    </source>
</evidence>
<comment type="subcellular location">
    <subcellularLocation>
        <location evidence="1 9">Cell inner membrane</location>
        <topology evidence="1 9">Single-pass membrane protein</topology>
    </subcellularLocation>
</comment>
<evidence type="ECO:0000256" key="1">
    <source>
        <dbReference type="ARBA" id="ARBA00004377"/>
    </source>
</evidence>
<dbReference type="PANTHER" id="PTHR30386:SF17">
    <property type="entry name" value="ALKALINE PROTEASE SECRETION PROTEIN APRE"/>
    <property type="match status" value="1"/>
</dbReference>
<evidence type="ECO:0000256" key="9">
    <source>
        <dbReference type="RuleBase" id="RU365093"/>
    </source>
</evidence>
<dbReference type="Pfam" id="PF26002">
    <property type="entry name" value="Beta-barrel_AprE"/>
    <property type="match status" value="1"/>
</dbReference>
<keyword evidence="10" id="KW-0175">Coiled coil</keyword>